<dbReference type="GO" id="GO:0005525">
    <property type="term" value="F:GTP binding"/>
    <property type="evidence" value="ECO:0007669"/>
    <property type="project" value="InterPro"/>
</dbReference>
<dbReference type="InterPro" id="IPR000375">
    <property type="entry name" value="Dynamin_stalk"/>
</dbReference>
<dbReference type="Pfam" id="PF02212">
    <property type="entry name" value="GED"/>
    <property type="match status" value="1"/>
</dbReference>
<dbReference type="GO" id="GO:0008017">
    <property type="term" value="F:microtubule binding"/>
    <property type="evidence" value="ECO:0007669"/>
    <property type="project" value="TreeGrafter"/>
</dbReference>
<dbReference type="HOGENOM" id="CLU_008964_4_1_1"/>
<evidence type="ECO:0000313" key="5">
    <source>
        <dbReference type="EMBL" id="EMD32890.1"/>
    </source>
</evidence>
<protein>
    <recommendedName>
        <fullName evidence="7">P-loop containing nucleoside triphosphate hydrolase protein</fullName>
    </recommendedName>
</protein>
<dbReference type="InterPro" id="IPR003130">
    <property type="entry name" value="GED"/>
</dbReference>
<keyword evidence="6" id="KW-1185">Reference proteome</keyword>
<dbReference type="STRING" id="914234.M2QL78"/>
<dbReference type="PRINTS" id="PR00195">
    <property type="entry name" value="DYNAMIN"/>
</dbReference>
<dbReference type="PROSITE" id="PS51388">
    <property type="entry name" value="GED"/>
    <property type="match status" value="1"/>
</dbReference>
<dbReference type="GO" id="GO:0005737">
    <property type="term" value="C:cytoplasm"/>
    <property type="evidence" value="ECO:0007669"/>
    <property type="project" value="TreeGrafter"/>
</dbReference>
<gene>
    <name evidence="5" type="ORF">CERSUDRAFT_160914</name>
</gene>
<dbReference type="GO" id="GO:0016020">
    <property type="term" value="C:membrane"/>
    <property type="evidence" value="ECO:0007669"/>
    <property type="project" value="TreeGrafter"/>
</dbReference>
<dbReference type="SUPFAM" id="SSF52540">
    <property type="entry name" value="P-loop containing nucleoside triphosphate hydrolases"/>
    <property type="match status" value="1"/>
</dbReference>
<dbReference type="EMBL" id="KB445808">
    <property type="protein sequence ID" value="EMD32890.1"/>
    <property type="molecule type" value="Genomic_DNA"/>
</dbReference>
<keyword evidence="1" id="KW-0547">Nucleotide-binding</keyword>
<dbReference type="PROSITE" id="PS51718">
    <property type="entry name" value="G_DYNAMIN_2"/>
    <property type="match status" value="1"/>
</dbReference>
<accession>M2QL78</accession>
<dbReference type="InterPro" id="IPR030381">
    <property type="entry name" value="G_DYNAMIN_dom"/>
</dbReference>
<dbReference type="Pfam" id="PF01031">
    <property type="entry name" value="Dynamin_M"/>
    <property type="match status" value="1"/>
</dbReference>
<proteinExistence type="predicted"/>
<dbReference type="InterPro" id="IPR020850">
    <property type="entry name" value="GED_dom"/>
</dbReference>
<feature type="domain" description="GED" evidence="3">
    <location>
        <begin position="684"/>
        <end position="779"/>
    </location>
</feature>
<dbReference type="GO" id="GO:0005874">
    <property type="term" value="C:microtubule"/>
    <property type="evidence" value="ECO:0007669"/>
    <property type="project" value="TreeGrafter"/>
</dbReference>
<dbReference type="Pfam" id="PF00350">
    <property type="entry name" value="Dynamin_N"/>
    <property type="match status" value="1"/>
</dbReference>
<evidence type="ECO:0000259" key="4">
    <source>
        <dbReference type="PROSITE" id="PS51718"/>
    </source>
</evidence>
<sequence>MKRTSGTPENDSGVADVDGSVDLFDALHSTERRRLLDVINNLRKTGAQLDIDLPTIAVIGMQSAGKSSLIEAISGIKLPRASGTCTRCPTECQLSSSAEPWRCTVTLRYITDLDDQPLGVPREHVFGDTIVEKDEVEARIRRAQRAILNPTRDFQEFLNGPDADVEVSERSFSRNSIVLDISGPDIVDLSFVDLPGLIASVSDGGNPEDIDLVRKLATSYIKKVNCIILLTVACETDFENQAAHQLAKTVDRTGKRTIGVLTKPDRIPTGEEERWLRFIKNEHQPLEHGWFSVRQPDSQALRAGITYSEARQQELDYFAKTPPWSTLDRQCLKQLGTANVVERLSEVLLDLIRRTLPGLMKQVKRELKEVEAKIQQLPPAPGDDALAQVLLLLNNFSRDLSHHMDGTPYDGLVQSLRPAQDEFRRTIRGTAPDFRPYESSKKRADPLKPDELMTRLGVPCSVAELCRDSPPRVSTIHDVVSDDEDDEDDRRAIYVDEIMTCADSAVTRELPGHIPFTITRDLIVAILGHWRSPTELLLTFVHERLLKYVEKLIDKHFVTFAEGKFQQKVSDIVEHFILEGAETARSRVVWLLAVEQPPFTRNYRYFSDYRAKYLEYFRGCRHHIKHRSVIQTLKTHKSYFASSSRYKTDDPVGGVLSGLNKIGFRDVKSADLAKLLPPDEYEPALGIMADVRAYFHVAYKRFTDLVPMALDHELVLGLTRDGALDKRLLKELGVTGPDALARCEDLLREPPKIAQQRADLVNKKTRLESARVELARLGV</sequence>
<reference evidence="5 6" key="1">
    <citation type="journal article" date="2012" name="Proc. Natl. Acad. Sci. U.S.A.">
        <title>Comparative genomics of Ceriporiopsis subvermispora and Phanerochaete chrysosporium provide insight into selective ligninolysis.</title>
        <authorList>
            <person name="Fernandez-Fueyo E."/>
            <person name="Ruiz-Duenas F.J."/>
            <person name="Ferreira P."/>
            <person name="Floudas D."/>
            <person name="Hibbett D.S."/>
            <person name="Canessa P."/>
            <person name="Larrondo L.F."/>
            <person name="James T.Y."/>
            <person name="Seelenfreund D."/>
            <person name="Lobos S."/>
            <person name="Polanco R."/>
            <person name="Tello M."/>
            <person name="Honda Y."/>
            <person name="Watanabe T."/>
            <person name="Watanabe T."/>
            <person name="Ryu J.S."/>
            <person name="Kubicek C.P."/>
            <person name="Schmoll M."/>
            <person name="Gaskell J."/>
            <person name="Hammel K.E."/>
            <person name="St John F.J."/>
            <person name="Vanden Wymelenberg A."/>
            <person name="Sabat G."/>
            <person name="Splinter BonDurant S."/>
            <person name="Syed K."/>
            <person name="Yadav J.S."/>
            <person name="Doddapaneni H."/>
            <person name="Subramanian V."/>
            <person name="Lavin J.L."/>
            <person name="Oguiza J.A."/>
            <person name="Perez G."/>
            <person name="Pisabarro A.G."/>
            <person name="Ramirez L."/>
            <person name="Santoyo F."/>
            <person name="Master E."/>
            <person name="Coutinho P.M."/>
            <person name="Henrissat B."/>
            <person name="Lombard V."/>
            <person name="Magnuson J.K."/>
            <person name="Kuees U."/>
            <person name="Hori C."/>
            <person name="Igarashi K."/>
            <person name="Samejima M."/>
            <person name="Held B.W."/>
            <person name="Barry K.W."/>
            <person name="LaButti K.M."/>
            <person name="Lapidus A."/>
            <person name="Lindquist E.A."/>
            <person name="Lucas S.M."/>
            <person name="Riley R."/>
            <person name="Salamov A.A."/>
            <person name="Hoffmeister D."/>
            <person name="Schwenk D."/>
            <person name="Hadar Y."/>
            <person name="Yarden O."/>
            <person name="de Vries R.P."/>
            <person name="Wiebenga A."/>
            <person name="Stenlid J."/>
            <person name="Eastwood D."/>
            <person name="Grigoriev I.V."/>
            <person name="Berka R.M."/>
            <person name="Blanchette R.A."/>
            <person name="Kersten P."/>
            <person name="Martinez A.T."/>
            <person name="Vicuna R."/>
            <person name="Cullen D."/>
        </authorList>
    </citation>
    <scope>NUCLEOTIDE SEQUENCE [LARGE SCALE GENOMIC DNA]</scope>
    <source>
        <strain evidence="5 6">B</strain>
    </source>
</reference>
<evidence type="ECO:0000256" key="1">
    <source>
        <dbReference type="ARBA" id="ARBA00022741"/>
    </source>
</evidence>
<evidence type="ECO:0000256" key="2">
    <source>
        <dbReference type="ARBA" id="ARBA00023134"/>
    </source>
</evidence>
<keyword evidence="2" id="KW-0342">GTP-binding</keyword>
<dbReference type="CDD" id="cd08771">
    <property type="entry name" value="DLP_1"/>
    <property type="match status" value="1"/>
</dbReference>
<feature type="domain" description="Dynamin-type G" evidence="4">
    <location>
        <begin position="50"/>
        <end position="357"/>
    </location>
</feature>
<dbReference type="InterPro" id="IPR027417">
    <property type="entry name" value="P-loop_NTPase"/>
</dbReference>
<dbReference type="Proteomes" id="UP000016930">
    <property type="component" value="Unassembled WGS sequence"/>
</dbReference>
<dbReference type="PANTHER" id="PTHR11566">
    <property type="entry name" value="DYNAMIN"/>
    <property type="match status" value="1"/>
</dbReference>
<dbReference type="InterPro" id="IPR022812">
    <property type="entry name" value="Dynamin"/>
</dbReference>
<dbReference type="InterPro" id="IPR001401">
    <property type="entry name" value="Dynamin_GTPase"/>
</dbReference>
<dbReference type="Gene3D" id="1.20.120.1240">
    <property type="entry name" value="Dynamin, middle domain"/>
    <property type="match status" value="1"/>
</dbReference>
<organism evidence="5 6">
    <name type="scientific">Ceriporiopsis subvermispora (strain B)</name>
    <name type="common">White-rot fungus</name>
    <name type="synonym">Gelatoporia subvermispora</name>
    <dbReference type="NCBI Taxonomy" id="914234"/>
    <lineage>
        <taxon>Eukaryota</taxon>
        <taxon>Fungi</taxon>
        <taxon>Dikarya</taxon>
        <taxon>Basidiomycota</taxon>
        <taxon>Agaricomycotina</taxon>
        <taxon>Agaricomycetes</taxon>
        <taxon>Polyporales</taxon>
        <taxon>Gelatoporiaceae</taxon>
        <taxon>Gelatoporia</taxon>
    </lineage>
</organism>
<dbReference type="AlphaFoldDB" id="M2QL78"/>
<evidence type="ECO:0000313" key="6">
    <source>
        <dbReference type="Proteomes" id="UP000016930"/>
    </source>
</evidence>
<dbReference type="GO" id="GO:0003924">
    <property type="term" value="F:GTPase activity"/>
    <property type="evidence" value="ECO:0007669"/>
    <property type="project" value="InterPro"/>
</dbReference>
<name>M2QL78_CERS8</name>
<dbReference type="SMART" id="SM00053">
    <property type="entry name" value="DYNc"/>
    <property type="match status" value="1"/>
</dbReference>
<dbReference type="Gene3D" id="3.40.50.300">
    <property type="entry name" value="P-loop containing nucleotide triphosphate hydrolases"/>
    <property type="match status" value="1"/>
</dbReference>
<dbReference type="OrthoDB" id="5061070at2759"/>
<evidence type="ECO:0000259" key="3">
    <source>
        <dbReference type="PROSITE" id="PS51388"/>
    </source>
</evidence>
<evidence type="ECO:0008006" key="7">
    <source>
        <dbReference type="Google" id="ProtNLM"/>
    </source>
</evidence>
<dbReference type="InterPro" id="IPR045063">
    <property type="entry name" value="Dynamin_N"/>
</dbReference>